<dbReference type="OrthoDB" id="815611at2"/>
<dbReference type="PROSITE" id="PS51257">
    <property type="entry name" value="PROKAR_LIPOPROTEIN"/>
    <property type="match status" value="1"/>
</dbReference>
<organism evidence="2 3">
    <name type="scientific">Cyclobacterium amurskyense</name>
    <dbReference type="NCBI Taxonomy" id="320787"/>
    <lineage>
        <taxon>Bacteria</taxon>
        <taxon>Pseudomonadati</taxon>
        <taxon>Bacteroidota</taxon>
        <taxon>Cytophagia</taxon>
        <taxon>Cytophagales</taxon>
        <taxon>Cyclobacteriaceae</taxon>
        <taxon>Cyclobacterium</taxon>
    </lineage>
</organism>
<keyword evidence="3" id="KW-1185">Reference proteome</keyword>
<evidence type="ECO:0008006" key="4">
    <source>
        <dbReference type="Google" id="ProtNLM"/>
    </source>
</evidence>
<feature type="chain" id="PRO_5005208122" description="Lipoprotein" evidence="1">
    <location>
        <begin position="20"/>
        <end position="377"/>
    </location>
</feature>
<name>A0A0H4PGS7_9BACT</name>
<accession>A0A0H4PGS7</accession>
<protein>
    <recommendedName>
        <fullName evidence="4">Lipoprotein</fullName>
    </recommendedName>
</protein>
<feature type="signal peptide" evidence="1">
    <location>
        <begin position="1"/>
        <end position="19"/>
    </location>
</feature>
<evidence type="ECO:0000256" key="1">
    <source>
        <dbReference type="SAM" id="SignalP"/>
    </source>
</evidence>
<dbReference type="STRING" id="320787.CA2015_4393"/>
<dbReference type="RefSeq" id="WP_048643804.1">
    <property type="nucleotide sequence ID" value="NZ_CP012040.1"/>
</dbReference>
<proteinExistence type="predicted"/>
<dbReference type="Proteomes" id="UP000036520">
    <property type="component" value="Chromosome"/>
</dbReference>
<dbReference type="PATRIC" id="fig|320787.5.peg.4817"/>
<gene>
    <name evidence="2" type="ORF">CA2015_4393</name>
</gene>
<evidence type="ECO:0000313" key="3">
    <source>
        <dbReference type="Proteomes" id="UP000036520"/>
    </source>
</evidence>
<dbReference type="KEGG" id="camu:CA2015_4393"/>
<dbReference type="EMBL" id="CP012040">
    <property type="protein sequence ID" value="AKP53736.1"/>
    <property type="molecule type" value="Genomic_DNA"/>
</dbReference>
<reference evidence="2 3" key="1">
    <citation type="submission" date="2015-07" db="EMBL/GenBank/DDBJ databases">
        <authorList>
            <person name="Kim K.M."/>
        </authorList>
    </citation>
    <scope>NUCLEOTIDE SEQUENCE [LARGE SCALE GENOMIC DNA]</scope>
    <source>
        <strain evidence="2 3">KCTC 12363</strain>
    </source>
</reference>
<keyword evidence="1" id="KW-0732">Signal</keyword>
<evidence type="ECO:0000313" key="2">
    <source>
        <dbReference type="EMBL" id="AKP53736.1"/>
    </source>
</evidence>
<sequence>MIKVRNILILLLVSVYACTDGNKSSNSSADSNEWELVILDSIQVDYLADVREGIFSNGIGIIKTMSNNNLIKFDSLGTILVNKEFPQEGPESVMFLETLIEHKGEYFGTTSFSDLYHFDANLNIKERLKMPFMGEARGGAYNRRNIAVWNEKILLWYPGRNGISPYIDHFYRDYPFLELYDLKTKTSIPVVRTPKTSQYSSDDFFDRPDINFIIEKDSLYLTFSNEPLIHVYAMGDSILWKRSIPMNPSDFKLIPGQKTPVTYLEKNKMYEAGIKAVYSDPDHIIVSYHGGIDGDTFVNNELKERENYPRYPEFLKNYLKIYRQGQGWSNELIIPSKIKIILNIESADKPFFALRNDEFIGEEQDYLTFYKLQLVRK</sequence>
<dbReference type="AlphaFoldDB" id="A0A0H4PGS7"/>